<dbReference type="GO" id="GO:0015074">
    <property type="term" value="P:DNA integration"/>
    <property type="evidence" value="ECO:0007669"/>
    <property type="project" value="InterPro"/>
</dbReference>
<dbReference type="Pfam" id="PF00078">
    <property type="entry name" value="RVT_1"/>
    <property type="match status" value="1"/>
</dbReference>
<evidence type="ECO:0000256" key="2">
    <source>
        <dbReference type="ARBA" id="ARBA00022695"/>
    </source>
</evidence>
<keyword evidence="10" id="KW-1185">Reference proteome</keyword>
<dbReference type="InterPro" id="IPR050951">
    <property type="entry name" value="Retrovirus_Pol_polyprotein"/>
</dbReference>
<dbReference type="InterPro" id="IPR000477">
    <property type="entry name" value="RT_dom"/>
</dbReference>
<dbReference type="AlphaFoldDB" id="X6LZL6"/>
<dbReference type="SUPFAM" id="SSF56672">
    <property type="entry name" value="DNA/RNA polymerases"/>
    <property type="match status" value="1"/>
</dbReference>
<dbReference type="CDD" id="cd09274">
    <property type="entry name" value="RNase_HI_RT_Ty3"/>
    <property type="match status" value="1"/>
</dbReference>
<evidence type="ECO:0000256" key="6">
    <source>
        <dbReference type="ARBA" id="ARBA00022918"/>
    </source>
</evidence>
<dbReference type="SUPFAM" id="SSF53098">
    <property type="entry name" value="Ribonuclease H-like"/>
    <property type="match status" value="1"/>
</dbReference>
<comment type="caution">
    <text evidence="9">The sequence shown here is derived from an EMBL/GenBank/DDBJ whole genome shotgun (WGS) entry which is preliminary data.</text>
</comment>
<evidence type="ECO:0000256" key="3">
    <source>
        <dbReference type="ARBA" id="ARBA00022722"/>
    </source>
</evidence>
<dbReference type="GO" id="GO:0003964">
    <property type="term" value="F:RNA-directed DNA polymerase activity"/>
    <property type="evidence" value="ECO:0007669"/>
    <property type="project" value="UniProtKB-KW"/>
</dbReference>
<keyword evidence="1" id="KW-0808">Transferase</keyword>
<feature type="compositionally biased region" description="Basic and acidic residues" evidence="7">
    <location>
        <begin position="68"/>
        <end position="100"/>
    </location>
</feature>
<dbReference type="PANTHER" id="PTHR37984:SF5">
    <property type="entry name" value="PROTEIN NYNRIN-LIKE"/>
    <property type="match status" value="1"/>
</dbReference>
<dbReference type="GO" id="GO:0016787">
    <property type="term" value="F:hydrolase activity"/>
    <property type="evidence" value="ECO:0007669"/>
    <property type="project" value="UniProtKB-KW"/>
</dbReference>
<feature type="domain" description="Integrase catalytic" evidence="8">
    <location>
        <begin position="616"/>
        <end position="652"/>
    </location>
</feature>
<feature type="non-terminal residue" evidence="9">
    <location>
        <position position="652"/>
    </location>
</feature>
<name>X6LZL6_RETFI</name>
<dbReference type="FunFam" id="3.30.70.270:FF:000003">
    <property type="entry name" value="Transposon Ty3-G Gag-Pol polyprotein"/>
    <property type="match status" value="1"/>
</dbReference>
<dbReference type="Gene3D" id="3.10.10.10">
    <property type="entry name" value="HIV Type 1 Reverse Transcriptase, subunit A, domain 1"/>
    <property type="match status" value="1"/>
</dbReference>
<dbReference type="InterPro" id="IPR001584">
    <property type="entry name" value="Integrase_cat-core"/>
</dbReference>
<feature type="region of interest" description="Disordered" evidence="7">
    <location>
        <begin position="65"/>
        <end position="100"/>
    </location>
</feature>
<evidence type="ECO:0000256" key="1">
    <source>
        <dbReference type="ARBA" id="ARBA00022679"/>
    </source>
</evidence>
<dbReference type="InterPro" id="IPR012337">
    <property type="entry name" value="RNaseH-like_sf"/>
</dbReference>
<organism evidence="9 10">
    <name type="scientific">Reticulomyxa filosa</name>
    <dbReference type="NCBI Taxonomy" id="46433"/>
    <lineage>
        <taxon>Eukaryota</taxon>
        <taxon>Sar</taxon>
        <taxon>Rhizaria</taxon>
        <taxon>Retaria</taxon>
        <taxon>Foraminifera</taxon>
        <taxon>Monothalamids</taxon>
        <taxon>Reticulomyxidae</taxon>
        <taxon>Reticulomyxa</taxon>
    </lineage>
</organism>
<dbReference type="InterPro" id="IPR041373">
    <property type="entry name" value="RT_RNaseH"/>
</dbReference>
<dbReference type="Proteomes" id="UP000023152">
    <property type="component" value="Unassembled WGS sequence"/>
</dbReference>
<dbReference type="CDD" id="cd01647">
    <property type="entry name" value="RT_LTR"/>
    <property type="match status" value="1"/>
</dbReference>
<dbReference type="EMBL" id="ASPP01026237">
    <property type="protein sequence ID" value="ETO07358.1"/>
    <property type="molecule type" value="Genomic_DNA"/>
</dbReference>
<evidence type="ECO:0000256" key="4">
    <source>
        <dbReference type="ARBA" id="ARBA00022759"/>
    </source>
</evidence>
<keyword evidence="2" id="KW-0548">Nucleotidyltransferase</keyword>
<gene>
    <name evidence="9" type="ORF">RFI_30034</name>
</gene>
<dbReference type="InterPro" id="IPR036397">
    <property type="entry name" value="RNaseH_sf"/>
</dbReference>
<dbReference type="InterPro" id="IPR043502">
    <property type="entry name" value="DNA/RNA_pol_sf"/>
</dbReference>
<keyword evidence="6" id="KW-0695">RNA-directed DNA polymerase</keyword>
<accession>X6LZL6</accession>
<dbReference type="PROSITE" id="PS50994">
    <property type="entry name" value="INTEGRASE"/>
    <property type="match status" value="1"/>
</dbReference>
<evidence type="ECO:0000313" key="10">
    <source>
        <dbReference type="Proteomes" id="UP000023152"/>
    </source>
</evidence>
<dbReference type="Pfam" id="PF17917">
    <property type="entry name" value="RT_RNaseH"/>
    <property type="match status" value="1"/>
</dbReference>
<evidence type="ECO:0000259" key="8">
    <source>
        <dbReference type="PROSITE" id="PS50994"/>
    </source>
</evidence>
<proteinExistence type="predicted"/>
<dbReference type="GO" id="GO:0004519">
    <property type="term" value="F:endonuclease activity"/>
    <property type="evidence" value="ECO:0007669"/>
    <property type="project" value="UniProtKB-KW"/>
</dbReference>
<keyword evidence="3" id="KW-0540">Nuclease</keyword>
<dbReference type="GO" id="GO:0003676">
    <property type="term" value="F:nucleic acid binding"/>
    <property type="evidence" value="ECO:0007669"/>
    <property type="project" value="InterPro"/>
</dbReference>
<reference evidence="9 10" key="1">
    <citation type="journal article" date="2013" name="Curr. Biol.">
        <title>The Genome of the Foraminiferan Reticulomyxa filosa.</title>
        <authorList>
            <person name="Glockner G."/>
            <person name="Hulsmann N."/>
            <person name="Schleicher M."/>
            <person name="Noegel A.A."/>
            <person name="Eichinger L."/>
            <person name="Gallinger C."/>
            <person name="Pawlowski J."/>
            <person name="Sierra R."/>
            <person name="Euteneuer U."/>
            <person name="Pillet L."/>
            <person name="Moustafa A."/>
            <person name="Platzer M."/>
            <person name="Groth M."/>
            <person name="Szafranski K."/>
            <person name="Schliwa M."/>
        </authorList>
    </citation>
    <scope>NUCLEOTIDE SEQUENCE [LARGE SCALE GENOMIC DNA]</scope>
</reference>
<evidence type="ECO:0000256" key="5">
    <source>
        <dbReference type="ARBA" id="ARBA00022801"/>
    </source>
</evidence>
<dbReference type="Gene3D" id="3.30.420.10">
    <property type="entry name" value="Ribonuclease H-like superfamily/Ribonuclease H"/>
    <property type="match status" value="1"/>
</dbReference>
<dbReference type="Gene3D" id="3.30.70.270">
    <property type="match status" value="1"/>
</dbReference>
<keyword evidence="5" id="KW-0378">Hydrolase</keyword>
<dbReference type="PANTHER" id="PTHR37984">
    <property type="entry name" value="PROTEIN CBG26694"/>
    <property type="match status" value="1"/>
</dbReference>
<dbReference type="InterPro" id="IPR043128">
    <property type="entry name" value="Rev_trsase/Diguanyl_cyclase"/>
</dbReference>
<evidence type="ECO:0000256" key="7">
    <source>
        <dbReference type="SAM" id="MobiDB-lite"/>
    </source>
</evidence>
<protein>
    <recommendedName>
        <fullName evidence="8">Integrase catalytic domain-containing protein</fullName>
    </recommendedName>
</protein>
<evidence type="ECO:0000313" key="9">
    <source>
        <dbReference type="EMBL" id="ETO07358.1"/>
    </source>
</evidence>
<dbReference type="OrthoDB" id="415724at2759"/>
<sequence length="652" mass="75576">LDLTIGDANNKHAKSFKESFYIVPNLPHNFILSRSVLRRLGYALRLENERFEHFQSDAILESQYLDSSSEHDRESDTNDNDEKKNIQIIDDTTKPQNEHDHDVGINMDGKFMGNNVNLQLCKYNDNNTKPNIGSISNPKVRCSMNKLINDNKDIASNNAFDIGQIPGVEMNIKHKPYPLNKVYQEEVKRQVTELEQKGIIRKSSSQFAAPVLLVKKKGGSLRMCVDYRKLNQVTIRDEWPLPNINDLLKKLSTKLNGFGFTNAPATFQRIMSSLFGDTDDVDVYIDDILVASETEEKYLEVLSNVFSTFNKYNIRIAMDKCEFFQHELIFLGQVISSKGVSANPKYINKEAVKTELDRYSRTRIQTIKRCNSKYSIATTSQAKRRFYRTMRRFKRGNWSGVAAKSRRHIGTYRVHFKQFNAHQSNWHTSEKELYALVYAIQKWRHYLLLRKFIAYTDHKNLSSLFKLSGKNVNSRLSRWALLLSEFSFEARYFPGRDNTIADFLSRHPTSLTTNKLLVINRSNSVHNNSKNIDDTISQIQNAFIVSSEIHDYDDLYFNNQNKHIRKYVNLPVKWKQNKIGLNKMGILTYDNKPIVPQSIKNSSVPNKNLGEVQHFPAERPFQMVCIDIVGPLPHTNSGYQYILTIMDRFTRY</sequence>
<keyword evidence="4" id="KW-0255">Endonuclease</keyword>
<feature type="non-terminal residue" evidence="9">
    <location>
        <position position="1"/>
    </location>
</feature>